<keyword evidence="3" id="KW-1185">Reference proteome</keyword>
<organism evidence="2 3">
    <name type="scientific">Nasonia vitripennis</name>
    <name type="common">Parasitic wasp</name>
    <dbReference type="NCBI Taxonomy" id="7425"/>
    <lineage>
        <taxon>Eukaryota</taxon>
        <taxon>Metazoa</taxon>
        <taxon>Ecdysozoa</taxon>
        <taxon>Arthropoda</taxon>
        <taxon>Hexapoda</taxon>
        <taxon>Insecta</taxon>
        <taxon>Pterygota</taxon>
        <taxon>Neoptera</taxon>
        <taxon>Endopterygota</taxon>
        <taxon>Hymenoptera</taxon>
        <taxon>Apocrita</taxon>
        <taxon>Proctotrupomorpha</taxon>
        <taxon>Chalcidoidea</taxon>
        <taxon>Pteromalidae</taxon>
        <taxon>Pteromalinae</taxon>
        <taxon>Nasonia</taxon>
    </lineage>
</organism>
<dbReference type="SMR" id="A0A7M7QEY0"/>
<feature type="region of interest" description="Disordered" evidence="1">
    <location>
        <begin position="105"/>
        <end position="125"/>
    </location>
</feature>
<reference evidence="2" key="1">
    <citation type="submission" date="2021-01" db="UniProtKB">
        <authorList>
            <consortium name="EnsemblMetazoa"/>
        </authorList>
    </citation>
    <scope>IDENTIFICATION</scope>
</reference>
<evidence type="ECO:0000313" key="2">
    <source>
        <dbReference type="EnsemblMetazoa" id="XP_031785672"/>
    </source>
</evidence>
<evidence type="ECO:0000256" key="1">
    <source>
        <dbReference type="SAM" id="MobiDB-lite"/>
    </source>
</evidence>
<dbReference type="Proteomes" id="UP000002358">
    <property type="component" value="Chromosome 4"/>
</dbReference>
<name>A0A7M7QEY0_NASVI</name>
<dbReference type="AlphaFoldDB" id="A0A7M7QEY0"/>
<dbReference type="EnsemblMetazoa" id="XM_031929812">
    <property type="protein sequence ID" value="XP_031785672"/>
    <property type="gene ID" value="LOC103315445"/>
</dbReference>
<dbReference type="RefSeq" id="XP_031785672.1">
    <property type="nucleotide sequence ID" value="XM_031929812.2"/>
</dbReference>
<evidence type="ECO:0000313" key="3">
    <source>
        <dbReference type="Proteomes" id="UP000002358"/>
    </source>
</evidence>
<protein>
    <submittedName>
        <fullName evidence="2">Uncharacterized protein</fullName>
    </submittedName>
</protein>
<dbReference type="InParanoid" id="A0A7M7QEY0"/>
<dbReference type="GeneID" id="103315445"/>
<sequence length="170" mass="19294">MPKLNKVRLHGDYDVMIGRRKFDDILRLNKNKPKNIIRELAKELIGEQKLATLSETAIDEDIVKDIVGFTNLNTNRSNRMSMTQVKRCITLYCGFCKTKLSGKTKLDSGLKSASQDNHKKEKSRIKSIKNHTQKVKIIPSTSAESEVLGDVYDDTQDLNEDILMKSLLAI</sequence>
<proteinExistence type="predicted"/>
<dbReference type="KEGG" id="nvi:103315445"/>
<accession>A0A7M7QEY0</accession>